<keyword evidence="3" id="KW-0442">Lipid degradation</keyword>
<evidence type="ECO:0000256" key="8">
    <source>
        <dbReference type="SAM" id="SignalP"/>
    </source>
</evidence>
<feature type="domain" description="3-hydroxyacyl-CoA dehydrogenase NAD binding" evidence="10">
    <location>
        <begin position="7"/>
        <end position="205"/>
    </location>
</feature>
<accession>A0A161U666</accession>
<reference evidence="11 12" key="1">
    <citation type="submission" date="2016-01" db="EMBL/GenBank/DDBJ databases">
        <title>Whole genome sequencing of Myroides marinus L41.</title>
        <authorList>
            <person name="Hong K.W."/>
        </authorList>
    </citation>
    <scope>NUCLEOTIDE SEQUENCE [LARGE SCALE GENOMIC DNA]</scope>
    <source>
        <strain evidence="11 12">L41</strain>
    </source>
</reference>
<dbReference type="GO" id="GO:0006635">
    <property type="term" value="P:fatty acid beta-oxidation"/>
    <property type="evidence" value="ECO:0007669"/>
    <property type="project" value="UniProtKB-UniPathway"/>
</dbReference>
<dbReference type="CDD" id="cd06558">
    <property type="entry name" value="crotonase-like"/>
    <property type="match status" value="1"/>
</dbReference>
<dbReference type="SUPFAM" id="SSF48179">
    <property type="entry name" value="6-phosphogluconate dehydrogenase C-terminal domain-like"/>
    <property type="match status" value="2"/>
</dbReference>
<dbReference type="PANTHER" id="PTHR48075:SF7">
    <property type="entry name" value="3-HYDROXYACYL-COA DEHYDROGENASE-RELATED"/>
    <property type="match status" value="1"/>
</dbReference>
<evidence type="ECO:0000259" key="9">
    <source>
        <dbReference type="Pfam" id="PF00725"/>
    </source>
</evidence>
<feature type="chain" id="PRO_5007827442" evidence="8">
    <location>
        <begin position="22"/>
        <end position="801"/>
    </location>
</feature>
<evidence type="ECO:0000313" key="12">
    <source>
        <dbReference type="Proteomes" id="UP000076630"/>
    </source>
</evidence>
<dbReference type="OrthoDB" id="9771883at2"/>
<dbReference type="GO" id="GO:0003857">
    <property type="term" value="F:(3S)-3-hydroxyacyl-CoA dehydrogenase (NAD+) activity"/>
    <property type="evidence" value="ECO:0007669"/>
    <property type="project" value="UniProtKB-EC"/>
</dbReference>
<dbReference type="Gene3D" id="3.40.50.720">
    <property type="entry name" value="NAD(P)-binding Rossmann-like Domain"/>
    <property type="match status" value="1"/>
</dbReference>
<sequence length="801" mass="88296">MKRIIKKVAVVGSGVMGSAIACHFANIGLEVLLLDIVPRELTPEEEKKGLTLESKVVRNKIANTHLANALKSKPAPIYSQAFASRISTGNIEDDLVQIKDCDWVIEVVIERLDIKKSVFEQIEKYRKPGSLITSNTSGIPMKLMVEGRSEDFQKHFCGTHFFNPPRYLQLFEIIPGPQTAPEVIEFFQKYSSLYLGKTPVLCKDTPGFIGNRVGVYSMAMVMQLAQEIGLTIEEADTLTGSILGRPKTGTFKLGDLVGLDTAINVTNGLKQNCPADAMIQEVKDSKPLNFLLENKFLGDKSRKGFYYKEVDKEGKTNRYALDLEKLEYRPLERAKIAVLETAKQAGGTKAKLALLLADQTKAGELIRKHFASLFAYVSQRVPEITDTLFPIDDAMRTGYAWKYGPFQTWDLVGLEKGIALIEKEGYTVADWVKELAASGAKSFYKVENGKKLFYNQNSKSFEAIPGQDAFIILDNIRTTNKVWGNSEASLIDLGDGIVNLEFHSKMNTIGGGVLAGLNKAVEIAEKDFQGLVVGNQGSNFSVGANLMMIFMMAAEQDWDELNIAIKTFQDTMMKMRYSGIPVVAAPHGMTFGGGCELSLHADKVVAAAETYIGLVEFGVGLIPGGGGSKEMTVRASDLYRKNDVELNTLQEHFLTIGMAKVATSAQEAFDLNILQKGKDVVVVNKDLQLAQAKREALVLAQAGYTQPAKRKDIKVLGRQALGMFLVGTDSMMAGKYISEHDRKIANKLAYVMAGGDLSEATLVTEQYLLDLEREAFLSLCGERKTLERVQYMLKNGKPLRN</sequence>
<dbReference type="InterPro" id="IPR001753">
    <property type="entry name" value="Enoyl-CoA_hydra/iso"/>
</dbReference>
<dbReference type="InterPro" id="IPR029045">
    <property type="entry name" value="ClpP/crotonase-like_dom_sf"/>
</dbReference>
<comment type="caution">
    <text evidence="11">The sequence shown here is derived from an EMBL/GenBank/DDBJ whole genome shotgun (WGS) entry which is preliminary data.</text>
</comment>
<dbReference type="Pfam" id="PF00725">
    <property type="entry name" value="3HCDH"/>
    <property type="match status" value="1"/>
</dbReference>
<dbReference type="SUPFAM" id="SSF52096">
    <property type="entry name" value="ClpP/crotonase"/>
    <property type="match status" value="1"/>
</dbReference>
<evidence type="ECO:0000256" key="3">
    <source>
        <dbReference type="ARBA" id="ARBA00022963"/>
    </source>
</evidence>
<protein>
    <submittedName>
        <fullName evidence="11">3-hydroxyacyl-CoA dehydrogenase</fullName>
    </submittedName>
</protein>
<dbReference type="InterPro" id="IPR036291">
    <property type="entry name" value="NAD(P)-bd_dom_sf"/>
</dbReference>
<dbReference type="RefSeq" id="WP_038987837.1">
    <property type="nucleotide sequence ID" value="NZ_JWJO01000067.1"/>
</dbReference>
<evidence type="ECO:0000256" key="7">
    <source>
        <dbReference type="ARBA" id="ARBA00049556"/>
    </source>
</evidence>
<dbReference type="Pfam" id="PF00378">
    <property type="entry name" value="ECH_1"/>
    <property type="match status" value="1"/>
</dbReference>
<gene>
    <name evidence="11" type="ORF">AV926_09390</name>
</gene>
<dbReference type="UniPathway" id="UPA00659"/>
<dbReference type="GO" id="GO:0070403">
    <property type="term" value="F:NAD+ binding"/>
    <property type="evidence" value="ECO:0007669"/>
    <property type="project" value="InterPro"/>
</dbReference>
<keyword evidence="5" id="KW-0520">NAD</keyword>
<organism evidence="11 12">
    <name type="scientific">Myroides marinus</name>
    <dbReference type="NCBI Taxonomy" id="703342"/>
    <lineage>
        <taxon>Bacteria</taxon>
        <taxon>Pseudomonadati</taxon>
        <taxon>Bacteroidota</taxon>
        <taxon>Flavobacteriia</taxon>
        <taxon>Flavobacteriales</taxon>
        <taxon>Flavobacteriaceae</taxon>
        <taxon>Myroides</taxon>
    </lineage>
</organism>
<keyword evidence="4" id="KW-0560">Oxidoreductase</keyword>
<keyword evidence="6" id="KW-0443">Lipid metabolism</keyword>
<evidence type="ECO:0000256" key="2">
    <source>
        <dbReference type="ARBA" id="ARBA00022832"/>
    </source>
</evidence>
<dbReference type="SUPFAM" id="SSF51735">
    <property type="entry name" value="NAD(P)-binding Rossmann-fold domains"/>
    <property type="match status" value="1"/>
</dbReference>
<evidence type="ECO:0000256" key="6">
    <source>
        <dbReference type="ARBA" id="ARBA00023098"/>
    </source>
</evidence>
<evidence type="ECO:0000313" key="11">
    <source>
        <dbReference type="EMBL" id="KZE80976.1"/>
    </source>
</evidence>
<comment type="catalytic activity">
    <reaction evidence="7">
        <text>a (3S)-3-hydroxyacyl-CoA + NAD(+) = a 3-oxoacyl-CoA + NADH + H(+)</text>
        <dbReference type="Rhea" id="RHEA:22432"/>
        <dbReference type="ChEBI" id="CHEBI:15378"/>
        <dbReference type="ChEBI" id="CHEBI:57318"/>
        <dbReference type="ChEBI" id="CHEBI:57540"/>
        <dbReference type="ChEBI" id="CHEBI:57945"/>
        <dbReference type="ChEBI" id="CHEBI:90726"/>
        <dbReference type="EC" id="1.1.1.35"/>
    </reaction>
</comment>
<feature type="domain" description="3-hydroxyacyl-CoA dehydrogenase C-terminal" evidence="9">
    <location>
        <begin position="207"/>
        <end position="306"/>
    </location>
</feature>
<dbReference type="EMBL" id="LQNU01000054">
    <property type="protein sequence ID" value="KZE80976.1"/>
    <property type="molecule type" value="Genomic_DNA"/>
</dbReference>
<dbReference type="Gene3D" id="3.90.226.10">
    <property type="entry name" value="2-enoyl-CoA Hydratase, Chain A, domain 1"/>
    <property type="match status" value="1"/>
</dbReference>
<name>A0A161U666_9FLAO</name>
<keyword evidence="2" id="KW-0276">Fatty acid metabolism</keyword>
<dbReference type="InterPro" id="IPR006108">
    <property type="entry name" value="3HC_DH_C"/>
</dbReference>
<dbReference type="PROSITE" id="PS51257">
    <property type="entry name" value="PROKAR_LIPOPROTEIN"/>
    <property type="match status" value="1"/>
</dbReference>
<dbReference type="InterPro" id="IPR008927">
    <property type="entry name" value="6-PGluconate_DH-like_C_sf"/>
</dbReference>
<comment type="pathway">
    <text evidence="1">Lipid metabolism; fatty acid beta-oxidation.</text>
</comment>
<proteinExistence type="predicted"/>
<keyword evidence="12" id="KW-1185">Reference proteome</keyword>
<dbReference type="PANTHER" id="PTHR48075">
    <property type="entry name" value="3-HYDROXYACYL-COA DEHYDROGENASE FAMILY PROTEIN"/>
    <property type="match status" value="1"/>
</dbReference>
<evidence type="ECO:0000259" key="10">
    <source>
        <dbReference type="Pfam" id="PF02737"/>
    </source>
</evidence>
<dbReference type="Pfam" id="PF02737">
    <property type="entry name" value="3HCDH_N"/>
    <property type="match status" value="1"/>
</dbReference>
<evidence type="ECO:0000256" key="5">
    <source>
        <dbReference type="ARBA" id="ARBA00023027"/>
    </source>
</evidence>
<evidence type="ECO:0000256" key="4">
    <source>
        <dbReference type="ARBA" id="ARBA00023002"/>
    </source>
</evidence>
<dbReference type="Proteomes" id="UP000076630">
    <property type="component" value="Unassembled WGS sequence"/>
</dbReference>
<dbReference type="InterPro" id="IPR006176">
    <property type="entry name" value="3-OHacyl-CoA_DH_NAD-bd"/>
</dbReference>
<keyword evidence="8" id="KW-0732">Signal</keyword>
<dbReference type="Gene3D" id="1.10.1040.50">
    <property type="match status" value="1"/>
</dbReference>
<evidence type="ECO:0000256" key="1">
    <source>
        <dbReference type="ARBA" id="ARBA00005005"/>
    </source>
</evidence>
<dbReference type="AlphaFoldDB" id="A0A161U666"/>
<feature type="signal peptide" evidence="8">
    <location>
        <begin position="1"/>
        <end position="21"/>
    </location>
</feature>